<comment type="caution">
    <text evidence="2">The sequence shown here is derived from an EMBL/GenBank/DDBJ whole genome shotgun (WGS) entry which is preliminary data.</text>
</comment>
<dbReference type="Pfam" id="PF09084">
    <property type="entry name" value="NMT1"/>
    <property type="match status" value="1"/>
</dbReference>
<dbReference type="EMBL" id="BMQB01000011">
    <property type="protein sequence ID" value="GGK07468.1"/>
    <property type="molecule type" value="Genomic_DNA"/>
</dbReference>
<evidence type="ECO:0000313" key="3">
    <source>
        <dbReference type="Proteomes" id="UP000649739"/>
    </source>
</evidence>
<proteinExistence type="predicted"/>
<protein>
    <submittedName>
        <fullName evidence="2">Sulfonate ABC transporter periplasmic sulfonate-binding protein SsuA</fullName>
    </submittedName>
</protein>
<dbReference type="SUPFAM" id="SSF53850">
    <property type="entry name" value="Periplasmic binding protein-like II"/>
    <property type="match status" value="1"/>
</dbReference>
<evidence type="ECO:0000313" key="2">
    <source>
        <dbReference type="EMBL" id="GGK07468.1"/>
    </source>
</evidence>
<reference evidence="2" key="2">
    <citation type="submission" date="2020-09" db="EMBL/GenBank/DDBJ databases">
        <authorList>
            <person name="Sun Q."/>
            <person name="Ohkuma M."/>
        </authorList>
    </citation>
    <scope>NUCLEOTIDE SEQUENCE</scope>
    <source>
        <strain evidence="2">JCM 3090</strain>
    </source>
</reference>
<dbReference type="PANTHER" id="PTHR30024">
    <property type="entry name" value="ALIPHATIC SULFONATES-BINDING PROTEIN-RELATED"/>
    <property type="match status" value="1"/>
</dbReference>
<dbReference type="PROSITE" id="PS51318">
    <property type="entry name" value="TAT"/>
    <property type="match status" value="1"/>
</dbReference>
<dbReference type="Gene3D" id="3.40.190.10">
    <property type="entry name" value="Periplasmic binding protein-like II"/>
    <property type="match status" value="2"/>
</dbReference>
<dbReference type="RefSeq" id="WP_189171901.1">
    <property type="nucleotide sequence ID" value="NZ_BMQB01000011.1"/>
</dbReference>
<feature type="domain" description="SsuA/THI5-like" evidence="1">
    <location>
        <begin position="122"/>
        <end position="279"/>
    </location>
</feature>
<dbReference type="InterPro" id="IPR015168">
    <property type="entry name" value="SsuA/THI5"/>
</dbReference>
<reference evidence="2" key="1">
    <citation type="journal article" date="2014" name="Int. J. Syst. Evol. Microbiol.">
        <title>Complete genome sequence of Corynebacterium casei LMG S-19264T (=DSM 44701T), isolated from a smear-ripened cheese.</title>
        <authorList>
            <consortium name="US DOE Joint Genome Institute (JGI-PGF)"/>
            <person name="Walter F."/>
            <person name="Albersmeier A."/>
            <person name="Kalinowski J."/>
            <person name="Ruckert C."/>
        </authorList>
    </citation>
    <scope>NUCLEOTIDE SEQUENCE</scope>
    <source>
        <strain evidence="2">JCM 3090</strain>
    </source>
</reference>
<evidence type="ECO:0000259" key="1">
    <source>
        <dbReference type="Pfam" id="PF09084"/>
    </source>
</evidence>
<name>A0A8J3BFT5_9ACTN</name>
<dbReference type="AlphaFoldDB" id="A0A8J3BFT5"/>
<organism evidence="2 3">
    <name type="scientific">Pilimelia anulata</name>
    <dbReference type="NCBI Taxonomy" id="53371"/>
    <lineage>
        <taxon>Bacteria</taxon>
        <taxon>Bacillati</taxon>
        <taxon>Actinomycetota</taxon>
        <taxon>Actinomycetes</taxon>
        <taxon>Micromonosporales</taxon>
        <taxon>Micromonosporaceae</taxon>
        <taxon>Pilimelia</taxon>
    </lineage>
</organism>
<dbReference type="InterPro" id="IPR006311">
    <property type="entry name" value="TAT_signal"/>
</dbReference>
<keyword evidence="3" id="KW-1185">Reference proteome</keyword>
<gene>
    <name evidence="2" type="ORF">GCM10010123_41760</name>
</gene>
<accession>A0A8J3BFT5</accession>
<dbReference type="Proteomes" id="UP000649739">
    <property type="component" value="Unassembled WGS sequence"/>
</dbReference>
<sequence length="359" mass="38756">MSHTTPRSDRHRAPLVHRRTLLGGLLGVAAAGLAGCADDDAAPGVELAAAAPLPTAVAPDTELVISIHQTRRALEASGEIGKLPFRVRDWPNIQAGPDVIQGFRARSIDLASNAGIPPIQARAINVGARIVAVQTKRAPIYRFATAPGGPVAGVRDLRGKKIGFSQGQAQGLVVLRTLKEQGLKPTDVKLVTLSSTQFLVALQSKQIDVAPLAEPSLTKYLAEYRKDGATAIPITAVDYLTILWAPQDVLADARKAAAIRAFIPYWAQSKVWAHRHPREWIDAYYVKDQGVTAADGARIVDAEDKPAFPRNWDRALAWQQESADLLVAGGFIKPVRAGDLFDRRFETIAADAVPAEYRE</sequence>